<feature type="transmembrane region" description="Helical" evidence="1">
    <location>
        <begin position="38"/>
        <end position="57"/>
    </location>
</feature>
<keyword evidence="1" id="KW-0472">Membrane</keyword>
<evidence type="ECO:0000313" key="2">
    <source>
        <dbReference type="EMBL" id="MVT26233.1"/>
    </source>
</evidence>
<accession>A0A7K1UID3</accession>
<protein>
    <submittedName>
        <fullName evidence="2">Uncharacterized protein</fullName>
    </submittedName>
</protein>
<gene>
    <name evidence="2" type="ORF">GNZ21_07655</name>
</gene>
<dbReference type="Proteomes" id="UP000460157">
    <property type="component" value="Unassembled WGS sequence"/>
</dbReference>
<comment type="caution">
    <text evidence="2">The sequence shown here is derived from an EMBL/GenBank/DDBJ whole genome shotgun (WGS) entry which is preliminary data.</text>
</comment>
<proteinExistence type="predicted"/>
<evidence type="ECO:0000313" key="3">
    <source>
        <dbReference type="Proteomes" id="UP000460157"/>
    </source>
</evidence>
<keyword evidence="3" id="KW-1185">Reference proteome</keyword>
<evidence type="ECO:0000256" key="1">
    <source>
        <dbReference type="SAM" id="Phobius"/>
    </source>
</evidence>
<dbReference type="AlphaFoldDB" id="A0A7K1UID3"/>
<dbReference type="EMBL" id="WRPM01000051">
    <property type="protein sequence ID" value="MVT26233.1"/>
    <property type="molecule type" value="Genomic_DNA"/>
</dbReference>
<sequence length="141" mass="15294">MIRGLSLRQLILAGGYLTALAVTLVCAVLGAWKAAAIAGILSFALFSVWVILTLAAMTRNQQALRQRIAQLNREGASSELSRSLRRLNKHYALITGSLRGSEERIAAAERRMLNALEAHRQHVEDSLDTIADSSQNKGPSA</sequence>
<name>A0A7K1UID3_9MICC</name>
<reference evidence="2 3" key="1">
    <citation type="submission" date="2019-12" db="EMBL/GenBank/DDBJ databases">
        <title>Nesterenkonia muleiensis sp. nov., a novel actinobacterium isolated from sap of Populus euphratica.</title>
        <authorList>
            <person name="Wang R."/>
        </authorList>
    </citation>
    <scope>NUCLEOTIDE SEQUENCE [LARGE SCALE GENOMIC DNA]</scope>
    <source>
        <strain evidence="2 3">F10</strain>
    </source>
</reference>
<dbReference type="RefSeq" id="WP_157322962.1">
    <property type="nucleotide sequence ID" value="NZ_BMFX01000006.1"/>
</dbReference>
<organism evidence="2 3">
    <name type="scientific">Nesterenkonia alkaliphila</name>
    <dbReference type="NCBI Taxonomy" id="1463631"/>
    <lineage>
        <taxon>Bacteria</taxon>
        <taxon>Bacillati</taxon>
        <taxon>Actinomycetota</taxon>
        <taxon>Actinomycetes</taxon>
        <taxon>Micrococcales</taxon>
        <taxon>Micrococcaceae</taxon>
        <taxon>Nesterenkonia</taxon>
    </lineage>
</organism>
<keyword evidence="1" id="KW-0812">Transmembrane</keyword>
<feature type="transmembrane region" description="Helical" evidence="1">
    <location>
        <begin position="12"/>
        <end position="32"/>
    </location>
</feature>
<keyword evidence="1" id="KW-1133">Transmembrane helix</keyword>